<dbReference type="Pfam" id="PF00578">
    <property type="entry name" value="AhpC-TSA"/>
    <property type="match status" value="1"/>
</dbReference>
<proteinExistence type="predicted"/>
<protein>
    <recommendedName>
        <fullName evidence="2">Alkyl hydroperoxide reductase subunit C/ Thiol specific antioxidant domain-containing protein</fullName>
    </recommendedName>
</protein>
<name>E7MLJ3_9FIRM</name>
<dbReference type="Proteomes" id="UP000004097">
    <property type="component" value="Unassembled WGS sequence"/>
</dbReference>
<evidence type="ECO:0000256" key="1">
    <source>
        <dbReference type="SAM" id="Phobius"/>
    </source>
</evidence>
<dbReference type="InterPro" id="IPR000866">
    <property type="entry name" value="AhpC/TSA"/>
</dbReference>
<dbReference type="eggNOG" id="COG0526">
    <property type="taxonomic scope" value="Bacteria"/>
</dbReference>
<sequence>MQSNKSKLYNLRLIMIIFSFLFYCTGCNLIKHPEYQSFTNVEFVPDFNLKADEHYYSRLKTDENILLFWSSSCPHCENVISYIMQDENSILRNSLFTVSIDSDIEDVRENSKKFPIYLDYKFEIFKSMEFKYIPVVLIVDKNGKIIGSAQGEENCISLLDSYKLYH</sequence>
<keyword evidence="1" id="KW-0472">Membrane</keyword>
<dbReference type="SUPFAM" id="SSF52833">
    <property type="entry name" value="Thioredoxin-like"/>
    <property type="match status" value="1"/>
</dbReference>
<dbReference type="HOGENOM" id="CLU_1601606_0_0_9"/>
<dbReference type="STRING" id="706433.HMPREF9430_00405"/>
<keyword evidence="4" id="KW-1185">Reference proteome</keyword>
<keyword evidence="1" id="KW-1133">Transmembrane helix</keyword>
<organism evidence="3 4">
    <name type="scientific">Solobacterium moorei F0204</name>
    <dbReference type="NCBI Taxonomy" id="706433"/>
    <lineage>
        <taxon>Bacteria</taxon>
        <taxon>Bacillati</taxon>
        <taxon>Bacillota</taxon>
        <taxon>Erysipelotrichia</taxon>
        <taxon>Erysipelotrichales</taxon>
        <taxon>Erysipelotrichaceae</taxon>
        <taxon>Solobacterium</taxon>
    </lineage>
</organism>
<evidence type="ECO:0000259" key="2">
    <source>
        <dbReference type="Pfam" id="PF00578"/>
    </source>
</evidence>
<accession>E7MLJ3</accession>
<feature type="domain" description="Alkyl hydroperoxide reductase subunit C/ Thiol specific antioxidant" evidence="2">
    <location>
        <begin position="44"/>
        <end position="145"/>
    </location>
</feature>
<reference evidence="3 4" key="1">
    <citation type="submission" date="2010-08" db="EMBL/GenBank/DDBJ databases">
        <authorList>
            <person name="Weinstock G."/>
            <person name="Sodergren E."/>
            <person name="Clifton S."/>
            <person name="Fulton L."/>
            <person name="Fulton B."/>
            <person name="Courtney L."/>
            <person name="Fronick C."/>
            <person name="Harrison M."/>
            <person name="Strong C."/>
            <person name="Farmer C."/>
            <person name="Delahaunty K."/>
            <person name="Markovic C."/>
            <person name="Hall O."/>
            <person name="Minx P."/>
            <person name="Tomlinson C."/>
            <person name="Mitreva M."/>
            <person name="Hou S."/>
            <person name="Chen J."/>
            <person name="Wollam A."/>
            <person name="Pepin K.H."/>
            <person name="Johnson M."/>
            <person name="Bhonagiri V."/>
            <person name="Zhang X."/>
            <person name="Suruliraj S."/>
            <person name="Warren W."/>
            <person name="Chinwalla A."/>
            <person name="Mardis E.R."/>
            <person name="Wilson R.K."/>
        </authorList>
    </citation>
    <scope>NUCLEOTIDE SEQUENCE [LARGE SCALE GENOMIC DNA]</scope>
    <source>
        <strain evidence="3 4">F0204</strain>
    </source>
</reference>
<dbReference type="Gene3D" id="3.40.30.10">
    <property type="entry name" value="Glutaredoxin"/>
    <property type="match status" value="1"/>
</dbReference>
<evidence type="ECO:0000313" key="4">
    <source>
        <dbReference type="Proteomes" id="UP000004097"/>
    </source>
</evidence>
<dbReference type="AlphaFoldDB" id="E7MLJ3"/>
<comment type="caution">
    <text evidence="3">The sequence shown here is derived from an EMBL/GenBank/DDBJ whole genome shotgun (WGS) entry which is preliminary data.</text>
</comment>
<dbReference type="InterPro" id="IPR036249">
    <property type="entry name" value="Thioredoxin-like_sf"/>
</dbReference>
<keyword evidence="1" id="KW-0812">Transmembrane</keyword>
<dbReference type="EMBL" id="AECQ01000005">
    <property type="protein sequence ID" value="EFW25055.1"/>
    <property type="molecule type" value="Genomic_DNA"/>
</dbReference>
<gene>
    <name evidence="3" type="ORF">HMPREF9430_00405</name>
</gene>
<feature type="transmembrane region" description="Helical" evidence="1">
    <location>
        <begin position="12"/>
        <end position="30"/>
    </location>
</feature>
<evidence type="ECO:0000313" key="3">
    <source>
        <dbReference type="EMBL" id="EFW25055.1"/>
    </source>
</evidence>